<dbReference type="InterPro" id="IPR057670">
    <property type="entry name" value="SH3_retrovirus"/>
</dbReference>
<feature type="domain" description="Reverse transcriptase Ty1/copia-type" evidence="2">
    <location>
        <begin position="671"/>
        <end position="914"/>
    </location>
</feature>
<proteinExistence type="predicted"/>
<gene>
    <name evidence="4" type="ORF">FSB_LOCUS12899</name>
</gene>
<dbReference type="Pfam" id="PF25597">
    <property type="entry name" value="SH3_retrovirus"/>
    <property type="match status" value="1"/>
</dbReference>
<feature type="compositionally biased region" description="Polar residues" evidence="1">
    <location>
        <begin position="243"/>
        <end position="253"/>
    </location>
</feature>
<feature type="domain" description="Retroviral polymerase SH3-like" evidence="3">
    <location>
        <begin position="434"/>
        <end position="469"/>
    </location>
</feature>
<feature type="region of interest" description="Disordered" evidence="1">
    <location>
        <begin position="471"/>
        <end position="589"/>
    </location>
</feature>
<dbReference type="InterPro" id="IPR043502">
    <property type="entry name" value="DNA/RNA_pol_sf"/>
</dbReference>
<evidence type="ECO:0000259" key="2">
    <source>
        <dbReference type="Pfam" id="PF07727"/>
    </source>
</evidence>
<dbReference type="SUPFAM" id="SSF56672">
    <property type="entry name" value="DNA/RNA polymerases"/>
    <property type="match status" value="1"/>
</dbReference>
<feature type="compositionally biased region" description="Polar residues" evidence="1">
    <location>
        <begin position="912"/>
        <end position="933"/>
    </location>
</feature>
<feature type="region of interest" description="Disordered" evidence="1">
    <location>
        <begin position="1"/>
        <end position="25"/>
    </location>
</feature>
<organism evidence="4">
    <name type="scientific">Fagus sylvatica</name>
    <name type="common">Beechnut</name>
    <dbReference type="NCBI Taxonomy" id="28930"/>
    <lineage>
        <taxon>Eukaryota</taxon>
        <taxon>Viridiplantae</taxon>
        <taxon>Streptophyta</taxon>
        <taxon>Embryophyta</taxon>
        <taxon>Tracheophyta</taxon>
        <taxon>Spermatophyta</taxon>
        <taxon>Magnoliopsida</taxon>
        <taxon>eudicotyledons</taxon>
        <taxon>Gunneridae</taxon>
        <taxon>Pentapetalae</taxon>
        <taxon>rosids</taxon>
        <taxon>fabids</taxon>
        <taxon>Fagales</taxon>
        <taxon>Fagaceae</taxon>
        <taxon>Fagus</taxon>
    </lineage>
</organism>
<feature type="compositionally biased region" description="Polar residues" evidence="1">
    <location>
        <begin position="10"/>
        <end position="25"/>
    </location>
</feature>
<dbReference type="PANTHER" id="PTHR11439">
    <property type="entry name" value="GAG-POL-RELATED RETROTRANSPOSON"/>
    <property type="match status" value="1"/>
</dbReference>
<accession>A0A2N9F208</accession>
<dbReference type="InterPro" id="IPR013103">
    <property type="entry name" value="RVT_2"/>
</dbReference>
<feature type="region of interest" description="Disordered" evidence="1">
    <location>
        <begin position="908"/>
        <end position="933"/>
    </location>
</feature>
<protein>
    <submittedName>
        <fullName evidence="4">Uncharacterized protein</fullName>
    </submittedName>
</protein>
<feature type="compositionally biased region" description="Low complexity" evidence="1">
    <location>
        <begin position="471"/>
        <end position="482"/>
    </location>
</feature>
<evidence type="ECO:0000259" key="3">
    <source>
        <dbReference type="Pfam" id="PF25597"/>
    </source>
</evidence>
<feature type="region of interest" description="Disordered" evidence="1">
    <location>
        <begin position="242"/>
        <end position="282"/>
    </location>
</feature>
<dbReference type="AlphaFoldDB" id="A0A2N9F208"/>
<evidence type="ECO:0000313" key="4">
    <source>
        <dbReference type="EMBL" id="SPC85017.1"/>
    </source>
</evidence>
<dbReference type="CDD" id="cd09272">
    <property type="entry name" value="RNase_HI_RT_Ty1"/>
    <property type="match status" value="1"/>
</dbReference>
<dbReference type="PANTHER" id="PTHR11439:SF450">
    <property type="entry name" value="REVERSE TRANSCRIPTASE TY1_COPIA-TYPE DOMAIN-CONTAINING PROTEIN"/>
    <property type="match status" value="1"/>
</dbReference>
<dbReference type="Pfam" id="PF07727">
    <property type="entry name" value="RVT_2"/>
    <property type="match status" value="1"/>
</dbReference>
<reference evidence="4" key="1">
    <citation type="submission" date="2018-02" db="EMBL/GenBank/DDBJ databases">
        <authorList>
            <person name="Cohen D.B."/>
            <person name="Kent A.D."/>
        </authorList>
    </citation>
    <scope>NUCLEOTIDE SEQUENCE</scope>
</reference>
<feature type="compositionally biased region" description="Low complexity" evidence="1">
    <location>
        <begin position="268"/>
        <end position="277"/>
    </location>
</feature>
<feature type="compositionally biased region" description="Low complexity" evidence="1">
    <location>
        <begin position="505"/>
        <end position="551"/>
    </location>
</feature>
<feature type="compositionally biased region" description="Low complexity" evidence="1">
    <location>
        <begin position="578"/>
        <end position="589"/>
    </location>
</feature>
<dbReference type="Pfam" id="PF14223">
    <property type="entry name" value="Retrotran_gag_2"/>
    <property type="match status" value="1"/>
</dbReference>
<dbReference type="EMBL" id="OIVN01000749">
    <property type="protein sequence ID" value="SPC85017.1"/>
    <property type="molecule type" value="Genomic_DNA"/>
</dbReference>
<feature type="compositionally biased region" description="Polar residues" evidence="1">
    <location>
        <begin position="552"/>
        <end position="577"/>
    </location>
</feature>
<sequence>MSSSSSASSINTNTDSATPLNRPTSILTPSNHLQLKLTKDNYLSWKTVIIPYINGNKILHHVDNDSAVPPQYIASPSSPTDLVLNPAYASWFEIDQLLLSVLMSTISESLVSSLVGLTSSHAVWTALEKMFSSQSRARIMTTRYTLATLKKGNLTITDYFQKAKACTDLLASIGEPISDSATTSYILAGLPHDYDSLIATVNTRVEAFPLDELYGHLLTHELRIDQQALSSPDITAPTANFVAKTSQPSQNRGRQFYSHNGRGRGRGRTNSSRGRGSPQIYSNNSGPSRAFCQICFKVGHTAGSCWHRFDQNFQVSSNQSPQAFAASTSSTVDPAWYPDTGANNHITADYGHLNLHAEDYTGQDQVRIGNGQGNLTPSFNLLASVIVFLVLTPITKMAQWKENIAILSKPASPFLLPPLYLKNIGMTPFLQQRYSLNHKGYKCLDPTTNRIYIARNVVFDEHVFSFATSSLSTTTPLAPPSTIRLPNLPKPNHTSYTLPPPPKISPTKSPTKSSTLSPQISPPTSTQPSQILPTTSTSLSPQISSPQISLPNSIHPSPTDSASTNLHIPASSISHNESSPTPTSPRVSTNISLQVPCDVTQAMVHPMQTRGKDNISKPKVFFPGIIKYPLPKALLATTDQDSPEPTSYTAASKHPAWRATMNTEFTTLLHNGTWKLVPPKPTMKLIGCKWVFRIKRKADGSIERYKARLVAKGFHQQPGIDYGEMFSPVIKPVTIRTVLSLAVASNWDIRQLDVTNAFLHGVISEDVYMTQPPGFVHASYPNYVCHLHKALYGLKQALRAWFSRLSNRLLQLGFHGCKSDTSLFIYKTKADTIFFLIYVDDIIVTGPNSSSITSLISKLQQDFAVKDLGPLNFFLGVEAIKADQGLYLSQRRYIHDLLRKTNMHEAKPISSPMASSTSLSQFQGTPLSDPSSYRSTVGSLQYLSLTRPDIAFAVNKVCQFMTKPTDLHWSAVKRILRYLKNTSHHSLFLHRDSNFTIQAFSDADWAGSPDDRRSTSGYCLFLGRNLISWSSRKQRTVSRSSTESEYRAIAHASAELVWLRSLLSELGVPSPSTPILWCDNIGATYLTANPLFHARTKHIEIDFHFVRDLVSSKTVSVQFISSKDQVADTFTKPLPTAQFISLRANLNVRDLPLRLRGRIETTTSQTVTALPYQKQQKQLMIITKDNQPMIIPKDKHPSKES</sequence>
<name>A0A2N9F208_FAGSY</name>
<evidence type="ECO:0000256" key="1">
    <source>
        <dbReference type="SAM" id="MobiDB-lite"/>
    </source>
</evidence>